<protein>
    <submittedName>
        <fullName evidence="1">Uncharacterized protein</fullName>
    </submittedName>
</protein>
<evidence type="ECO:0000313" key="2">
    <source>
        <dbReference type="Proteomes" id="UP001501081"/>
    </source>
</evidence>
<reference evidence="2" key="1">
    <citation type="journal article" date="2019" name="Int. J. Syst. Evol. Microbiol.">
        <title>The Global Catalogue of Microorganisms (GCM) 10K type strain sequencing project: providing services to taxonomists for standard genome sequencing and annotation.</title>
        <authorList>
            <consortium name="The Broad Institute Genomics Platform"/>
            <consortium name="The Broad Institute Genome Sequencing Center for Infectious Disease"/>
            <person name="Wu L."/>
            <person name="Ma J."/>
        </authorList>
    </citation>
    <scope>NUCLEOTIDE SEQUENCE [LARGE SCALE GENOMIC DNA]</scope>
    <source>
        <strain evidence="2">JCM 17338</strain>
    </source>
</reference>
<sequence length="67" mass="7717">MIKMSAYSENEGTRYYGDATNVYLKVKEAEILIPNLFVQKSKELNHSFEIFGLEQFADSNLYIFSLG</sequence>
<proteinExistence type="predicted"/>
<name>A0ABP7P0M5_9SPHI</name>
<gene>
    <name evidence="1" type="ORF">GCM10022246_09000</name>
</gene>
<evidence type="ECO:0000313" key="1">
    <source>
        <dbReference type="EMBL" id="GAA3957411.1"/>
    </source>
</evidence>
<dbReference type="EMBL" id="BAABAK010000003">
    <property type="protein sequence ID" value="GAA3957411.1"/>
    <property type="molecule type" value="Genomic_DNA"/>
</dbReference>
<organism evidence="1 2">
    <name type="scientific">Pedobacter ginsengiterrae</name>
    <dbReference type="NCBI Taxonomy" id="871696"/>
    <lineage>
        <taxon>Bacteria</taxon>
        <taxon>Pseudomonadati</taxon>
        <taxon>Bacteroidota</taxon>
        <taxon>Sphingobacteriia</taxon>
        <taxon>Sphingobacteriales</taxon>
        <taxon>Sphingobacteriaceae</taxon>
        <taxon>Pedobacter</taxon>
    </lineage>
</organism>
<keyword evidence="2" id="KW-1185">Reference proteome</keyword>
<comment type="caution">
    <text evidence="1">The sequence shown here is derived from an EMBL/GenBank/DDBJ whole genome shotgun (WGS) entry which is preliminary data.</text>
</comment>
<accession>A0ABP7P0M5</accession>
<dbReference type="Proteomes" id="UP001501081">
    <property type="component" value="Unassembled WGS sequence"/>
</dbReference>